<keyword evidence="8" id="KW-1208">Phospholipid metabolism</keyword>
<keyword evidence="4 9" id="KW-1133">Transmembrane helix</keyword>
<sequence length="175" mass="19427">MHDKAFAAMEQAAPDRLSVGLSGDVPVFPPFFALGVVCLALCVQLVVGRWRFLPWPFSAFFVRVAIFSAIVALFVTTKSRCEEEMLKGGTYLHFTAVKRLVTSGPFEVSRNPLYVAFSLLIPGLATLLDSFALLIATPLVPVYLDAFVVPKEEQLLARIFPAEYARYKATVPRWL</sequence>
<organism evidence="10">
    <name type="scientific">Diacronema lutheri</name>
    <name type="common">Unicellular marine alga</name>
    <name type="synonym">Monochrysis lutheri</name>
    <dbReference type="NCBI Taxonomy" id="2081491"/>
    <lineage>
        <taxon>Eukaryota</taxon>
        <taxon>Haptista</taxon>
        <taxon>Haptophyta</taxon>
        <taxon>Pavlovophyceae</taxon>
        <taxon>Pavlovales</taxon>
        <taxon>Pavlovaceae</taxon>
        <taxon>Diacronema</taxon>
    </lineage>
</organism>
<dbReference type="OrthoDB" id="10267497at2759"/>
<evidence type="ECO:0000256" key="7">
    <source>
        <dbReference type="ARBA" id="ARBA00023209"/>
    </source>
</evidence>
<name>A0A7R9UVW5_DIALT</name>
<evidence type="ECO:0000256" key="3">
    <source>
        <dbReference type="ARBA" id="ARBA00022692"/>
    </source>
</evidence>
<evidence type="ECO:0000256" key="8">
    <source>
        <dbReference type="ARBA" id="ARBA00023264"/>
    </source>
</evidence>
<feature type="transmembrane region" description="Helical" evidence="9">
    <location>
        <begin position="113"/>
        <end position="136"/>
    </location>
</feature>
<dbReference type="InterPro" id="IPR007318">
    <property type="entry name" value="Phopholipid_MeTrfase"/>
</dbReference>
<dbReference type="EMBL" id="JAGTXO010000002">
    <property type="protein sequence ID" value="KAG8469775.1"/>
    <property type="molecule type" value="Genomic_DNA"/>
</dbReference>
<evidence type="ECO:0000313" key="10">
    <source>
        <dbReference type="EMBL" id="CAD8277182.1"/>
    </source>
</evidence>
<keyword evidence="6 9" id="KW-0472">Membrane</keyword>
<keyword evidence="5" id="KW-0443">Lipid metabolism</keyword>
<evidence type="ECO:0000256" key="9">
    <source>
        <dbReference type="SAM" id="Phobius"/>
    </source>
</evidence>
<evidence type="ECO:0000256" key="5">
    <source>
        <dbReference type="ARBA" id="ARBA00023098"/>
    </source>
</evidence>
<dbReference type="AlphaFoldDB" id="A0A7R9UVW5"/>
<evidence type="ECO:0000256" key="1">
    <source>
        <dbReference type="ARBA" id="ARBA00004127"/>
    </source>
</evidence>
<feature type="transmembrane region" description="Helical" evidence="9">
    <location>
        <begin position="60"/>
        <end position="77"/>
    </location>
</feature>
<evidence type="ECO:0000256" key="6">
    <source>
        <dbReference type="ARBA" id="ARBA00023136"/>
    </source>
</evidence>
<keyword evidence="7" id="KW-0594">Phospholipid biosynthesis</keyword>
<keyword evidence="2" id="KW-0444">Lipid biosynthesis</keyword>
<evidence type="ECO:0000256" key="4">
    <source>
        <dbReference type="ARBA" id="ARBA00022989"/>
    </source>
</evidence>
<accession>A0A7R9UVW5</accession>
<dbReference type="GO" id="GO:0012505">
    <property type="term" value="C:endomembrane system"/>
    <property type="evidence" value="ECO:0007669"/>
    <property type="project" value="UniProtKB-SubCell"/>
</dbReference>
<comment type="subcellular location">
    <subcellularLocation>
        <location evidence="1">Endomembrane system</location>
        <topology evidence="1">Multi-pass membrane protein</topology>
    </subcellularLocation>
</comment>
<gene>
    <name evidence="11" type="ORF">KFE25_006230</name>
    <name evidence="10" type="ORF">PLUT1463_LOCUS11499</name>
</gene>
<dbReference type="UniPathway" id="UPA00753"/>
<evidence type="ECO:0000313" key="11">
    <source>
        <dbReference type="EMBL" id="KAG8469775.1"/>
    </source>
</evidence>
<dbReference type="OMA" id="SRCEEEM"/>
<reference evidence="10" key="1">
    <citation type="submission" date="2021-01" db="EMBL/GenBank/DDBJ databases">
        <authorList>
            <person name="Corre E."/>
            <person name="Pelletier E."/>
            <person name="Niang G."/>
            <person name="Scheremetjew M."/>
            <person name="Finn R."/>
            <person name="Kale V."/>
            <person name="Holt S."/>
            <person name="Cochrane G."/>
            <person name="Meng A."/>
            <person name="Brown T."/>
            <person name="Cohen L."/>
        </authorList>
    </citation>
    <scope>NUCLEOTIDE SEQUENCE</scope>
    <source>
        <strain evidence="10">RCC1537</strain>
    </source>
</reference>
<feature type="transmembrane region" description="Helical" evidence="9">
    <location>
        <begin position="27"/>
        <end position="48"/>
    </location>
</feature>
<dbReference type="Gene3D" id="1.20.120.1630">
    <property type="match status" value="1"/>
</dbReference>
<evidence type="ECO:0000313" key="12">
    <source>
        <dbReference type="Proteomes" id="UP000751190"/>
    </source>
</evidence>
<dbReference type="Proteomes" id="UP000751190">
    <property type="component" value="Unassembled WGS sequence"/>
</dbReference>
<dbReference type="GO" id="GO:0006656">
    <property type="term" value="P:phosphatidylcholine biosynthetic process"/>
    <property type="evidence" value="ECO:0007669"/>
    <property type="project" value="UniProtKB-UniPathway"/>
</dbReference>
<evidence type="ECO:0000256" key="2">
    <source>
        <dbReference type="ARBA" id="ARBA00022516"/>
    </source>
</evidence>
<dbReference type="EMBL" id="HBEB01017871">
    <property type="protein sequence ID" value="CAD8277182.1"/>
    <property type="molecule type" value="Transcribed_RNA"/>
</dbReference>
<evidence type="ECO:0008006" key="13">
    <source>
        <dbReference type="Google" id="ProtNLM"/>
    </source>
</evidence>
<dbReference type="Pfam" id="PF04191">
    <property type="entry name" value="PEMT"/>
    <property type="match status" value="1"/>
</dbReference>
<reference evidence="11" key="2">
    <citation type="submission" date="2021-05" db="EMBL/GenBank/DDBJ databases">
        <title>The genome of the haptophyte Pavlova lutheri (Diacronema luteri, Pavlovales) - a model for lipid biosynthesis in eukaryotic algae.</title>
        <authorList>
            <person name="Hulatt C.J."/>
            <person name="Posewitz M.C."/>
        </authorList>
    </citation>
    <scope>NUCLEOTIDE SEQUENCE</scope>
    <source>
        <strain evidence="11">NIVA-4/92</strain>
    </source>
</reference>
<keyword evidence="12" id="KW-1185">Reference proteome</keyword>
<protein>
    <recommendedName>
        <fullName evidence="13">Protein-S-isoprenylcysteine O-methyltransferase</fullName>
    </recommendedName>
</protein>
<keyword evidence="3 9" id="KW-0812">Transmembrane</keyword>
<proteinExistence type="predicted"/>